<evidence type="ECO:0000313" key="2">
    <source>
        <dbReference type="Proteomes" id="UP000030140"/>
    </source>
</evidence>
<dbReference type="KEGG" id="ddo:I597_2301"/>
<gene>
    <name evidence="1" type="ORF">NV36_01190</name>
</gene>
<dbReference type="Proteomes" id="UP000030140">
    <property type="component" value="Unassembled WGS sequence"/>
</dbReference>
<comment type="caution">
    <text evidence="1">The sequence shown here is derived from an EMBL/GenBank/DDBJ whole genome shotgun (WGS) entry which is preliminary data.</text>
</comment>
<proteinExistence type="predicted"/>
<keyword evidence="2" id="KW-1185">Reference proteome</keyword>
<dbReference type="AlphaFoldDB" id="A0A0A2GQV3"/>
<dbReference type="RefSeq" id="WP_035324646.1">
    <property type="nucleotide sequence ID" value="NZ_CP015125.1"/>
</dbReference>
<accession>A0A0A2GQV3</accession>
<protein>
    <submittedName>
        <fullName evidence="1">Uncharacterized protein</fullName>
    </submittedName>
</protein>
<name>A0A0A2GQV3_9FLAO</name>
<sequence length="291" mass="33532">MKKIILAFVLFPVLLTAQKVKVKKDDVYIDKVNVGTIVKTKDSLKNKLFTYSDLDGNPIVIYKYETLHSPIEGEEEVYAYNEVTIPSLNIVAGLDIKNEYSQTRKKVVPYFIEKGILNKDGSLNKEAAQSYYKTVPEIPLEIAAMYNQELEEMNDLDFIEERDMTARPYLVFKNSSRETIPYINMISNNNYILDTYDIKQGDVVIGKMITRFKQALTSQLGQKPGKTGDPIVFFYNNKGGRVATAELGFTELRVHRYKWKLGRIKHTWLKEENKLKLYKEIAGYLVDKKAL</sequence>
<evidence type="ECO:0000313" key="1">
    <source>
        <dbReference type="EMBL" id="KGO05597.1"/>
    </source>
</evidence>
<reference evidence="1 2" key="1">
    <citation type="submission" date="2014-10" db="EMBL/GenBank/DDBJ databases">
        <title>Draft genome sequence of the proteorhodopsin-containing marine bacterium Dokdonia donghaensis.</title>
        <authorList>
            <person name="Gomez-Consarnau L."/>
            <person name="Gonzalez J.M."/>
            <person name="Riedel T."/>
            <person name="Jaenicke S."/>
            <person name="Wagner-Doebler I."/>
            <person name="Fuhrman J.A."/>
        </authorList>
    </citation>
    <scope>NUCLEOTIDE SEQUENCE [LARGE SCALE GENOMIC DNA]</scope>
    <source>
        <strain evidence="1 2">DSW-1</strain>
    </source>
</reference>
<dbReference type="PATRIC" id="fig|1300343.5.peg.2321"/>
<dbReference type="EMBL" id="JSAQ01000001">
    <property type="protein sequence ID" value="KGO05597.1"/>
    <property type="molecule type" value="Genomic_DNA"/>
</dbReference>
<organism evidence="1 2">
    <name type="scientific">Dokdonia donghaensis DSW-1</name>
    <dbReference type="NCBI Taxonomy" id="1300343"/>
    <lineage>
        <taxon>Bacteria</taxon>
        <taxon>Pseudomonadati</taxon>
        <taxon>Bacteroidota</taxon>
        <taxon>Flavobacteriia</taxon>
        <taxon>Flavobacteriales</taxon>
        <taxon>Flavobacteriaceae</taxon>
        <taxon>Dokdonia</taxon>
    </lineage>
</organism>